<dbReference type="AlphaFoldDB" id="A0A9P8RNS0"/>
<gene>
    <name evidence="7" type="ORF">BKA67DRAFT_411295</name>
</gene>
<dbReference type="PANTHER" id="PTHR47660">
    <property type="entry name" value="TRANSCRIPTION FACTOR WITH C2H2 AND ZN(2)-CYS(6) DNA BINDING DOMAIN (EUROFUNG)-RELATED-RELATED"/>
    <property type="match status" value="1"/>
</dbReference>
<dbReference type="CDD" id="cd00067">
    <property type="entry name" value="GAL4"/>
    <property type="match status" value="1"/>
</dbReference>
<proteinExistence type="predicted"/>
<accession>A0A9P8RNS0</accession>
<dbReference type="PROSITE" id="PS50048">
    <property type="entry name" value="ZN2_CY6_FUNGAL_2"/>
    <property type="match status" value="1"/>
</dbReference>
<keyword evidence="8" id="KW-1185">Reference proteome</keyword>
<dbReference type="GO" id="GO:0000981">
    <property type="term" value="F:DNA-binding transcription factor activity, RNA polymerase II-specific"/>
    <property type="evidence" value="ECO:0007669"/>
    <property type="project" value="InterPro"/>
</dbReference>
<dbReference type="Gene3D" id="4.10.240.10">
    <property type="entry name" value="Zn(2)-C6 fungal-type DNA-binding domain"/>
    <property type="match status" value="1"/>
</dbReference>
<dbReference type="RefSeq" id="XP_045953070.1">
    <property type="nucleotide sequence ID" value="XM_046096753.1"/>
</dbReference>
<evidence type="ECO:0000313" key="7">
    <source>
        <dbReference type="EMBL" id="KAH6646556.1"/>
    </source>
</evidence>
<dbReference type="SUPFAM" id="SSF57701">
    <property type="entry name" value="Zn2/Cys6 DNA-binding domain"/>
    <property type="match status" value="1"/>
</dbReference>
<keyword evidence="3" id="KW-0805">Transcription regulation</keyword>
<evidence type="ECO:0000256" key="3">
    <source>
        <dbReference type="ARBA" id="ARBA00023015"/>
    </source>
</evidence>
<dbReference type="InterPro" id="IPR001138">
    <property type="entry name" value="Zn2Cys6_DnaBD"/>
</dbReference>
<dbReference type="GO" id="GO:0008270">
    <property type="term" value="F:zinc ion binding"/>
    <property type="evidence" value="ECO:0007669"/>
    <property type="project" value="InterPro"/>
</dbReference>
<sequence length="342" mass="39011">MAPHAVTSRRKSCDACVRGKRRCDQRSPACSQCIKKRVSCLYRNQPNRNTPVLNNAVMQAEDESPTSASPHQDHLESSFPDFTGGYDLNLDLDGQHIQIEPLFDSLLDTIAETSLPNGFWHNTAFTENLQDGPKHCEMVLTSKDYWKMAHICPWQLSDPNTEAAFGMGFIKNLLTQFANQSSTPFLHRHLYKTHVSPWITQVFSTCVLYTHVNSSNRGMVLRVLHENVTNLLESASGTNLVPQQKIARVHALMLYQVIRMFDGDITLGTQADADVAILMSWIDDLCTVRDNLKEESGMRDSIIRSRPPESWERWIFAESVRRTCIFGYAQIFFWNLLKCRVK</sequence>
<evidence type="ECO:0000256" key="4">
    <source>
        <dbReference type="ARBA" id="ARBA00023163"/>
    </source>
</evidence>
<dbReference type="EMBL" id="JAGPXC010000009">
    <property type="protein sequence ID" value="KAH6646556.1"/>
    <property type="molecule type" value="Genomic_DNA"/>
</dbReference>
<keyword evidence="4" id="KW-0804">Transcription</keyword>
<keyword evidence="5" id="KW-0539">Nucleus</keyword>
<dbReference type="Pfam" id="PF00172">
    <property type="entry name" value="Zn_clus"/>
    <property type="match status" value="1"/>
</dbReference>
<evidence type="ECO:0000313" key="8">
    <source>
        <dbReference type="Proteomes" id="UP000758603"/>
    </source>
</evidence>
<dbReference type="OrthoDB" id="9930022at2759"/>
<comment type="caution">
    <text evidence="7">The sequence shown here is derived from an EMBL/GenBank/DDBJ whole genome shotgun (WGS) entry which is preliminary data.</text>
</comment>
<evidence type="ECO:0000259" key="6">
    <source>
        <dbReference type="PROSITE" id="PS50048"/>
    </source>
</evidence>
<evidence type="ECO:0000256" key="5">
    <source>
        <dbReference type="ARBA" id="ARBA00023242"/>
    </source>
</evidence>
<keyword evidence="2" id="KW-0862">Zinc</keyword>
<dbReference type="GeneID" id="70125645"/>
<keyword evidence="1" id="KW-0479">Metal-binding</keyword>
<feature type="domain" description="Zn(2)-C6 fungal-type" evidence="6">
    <location>
        <begin position="12"/>
        <end position="42"/>
    </location>
</feature>
<dbReference type="SMART" id="SM00066">
    <property type="entry name" value="GAL4"/>
    <property type="match status" value="1"/>
</dbReference>
<dbReference type="Proteomes" id="UP000758603">
    <property type="component" value="Unassembled WGS sequence"/>
</dbReference>
<reference evidence="7" key="1">
    <citation type="journal article" date="2021" name="Nat. Commun.">
        <title>Genetic determinants of endophytism in the Arabidopsis root mycobiome.</title>
        <authorList>
            <person name="Mesny F."/>
            <person name="Miyauchi S."/>
            <person name="Thiergart T."/>
            <person name="Pickel B."/>
            <person name="Atanasova L."/>
            <person name="Karlsson M."/>
            <person name="Huettel B."/>
            <person name="Barry K.W."/>
            <person name="Haridas S."/>
            <person name="Chen C."/>
            <person name="Bauer D."/>
            <person name="Andreopoulos W."/>
            <person name="Pangilinan J."/>
            <person name="LaButti K."/>
            <person name="Riley R."/>
            <person name="Lipzen A."/>
            <person name="Clum A."/>
            <person name="Drula E."/>
            <person name="Henrissat B."/>
            <person name="Kohler A."/>
            <person name="Grigoriev I.V."/>
            <person name="Martin F.M."/>
            <person name="Hacquard S."/>
        </authorList>
    </citation>
    <scope>NUCLEOTIDE SEQUENCE</scope>
    <source>
        <strain evidence="7">MPI-SDFR-AT-0073</strain>
    </source>
</reference>
<evidence type="ECO:0000256" key="2">
    <source>
        <dbReference type="ARBA" id="ARBA00022833"/>
    </source>
</evidence>
<name>A0A9P8RNS0_9PEZI</name>
<protein>
    <recommendedName>
        <fullName evidence="6">Zn(2)-C6 fungal-type domain-containing protein</fullName>
    </recommendedName>
</protein>
<dbReference type="InterPro" id="IPR036864">
    <property type="entry name" value="Zn2-C6_fun-type_DNA-bd_sf"/>
</dbReference>
<evidence type="ECO:0000256" key="1">
    <source>
        <dbReference type="ARBA" id="ARBA00022723"/>
    </source>
</evidence>
<organism evidence="7 8">
    <name type="scientific">Truncatella angustata</name>
    <dbReference type="NCBI Taxonomy" id="152316"/>
    <lineage>
        <taxon>Eukaryota</taxon>
        <taxon>Fungi</taxon>
        <taxon>Dikarya</taxon>
        <taxon>Ascomycota</taxon>
        <taxon>Pezizomycotina</taxon>
        <taxon>Sordariomycetes</taxon>
        <taxon>Xylariomycetidae</taxon>
        <taxon>Amphisphaeriales</taxon>
        <taxon>Sporocadaceae</taxon>
        <taxon>Truncatella</taxon>
    </lineage>
</organism>